<dbReference type="Gene3D" id="4.10.60.10">
    <property type="entry name" value="Zinc finger, CCHC-type"/>
    <property type="match status" value="1"/>
</dbReference>
<dbReference type="InterPro" id="IPR012340">
    <property type="entry name" value="NA-bd_OB-fold"/>
</dbReference>
<keyword evidence="3" id="KW-0963">Cytoplasm</keyword>
<evidence type="ECO:0000313" key="6">
    <source>
        <dbReference type="EMBL" id="CAH0556952.1"/>
    </source>
</evidence>
<dbReference type="InterPro" id="IPR002059">
    <property type="entry name" value="CSP_DNA-bd"/>
</dbReference>
<dbReference type="GO" id="GO:0005737">
    <property type="term" value="C:cytoplasm"/>
    <property type="evidence" value="ECO:0007669"/>
    <property type="project" value="UniProtKB-SubCell"/>
</dbReference>
<dbReference type="GO" id="GO:0031054">
    <property type="term" value="P:pre-miRNA processing"/>
    <property type="evidence" value="ECO:0007669"/>
    <property type="project" value="TreeGrafter"/>
</dbReference>
<evidence type="ECO:0000256" key="4">
    <source>
        <dbReference type="SAM" id="MobiDB-lite"/>
    </source>
</evidence>
<proteinExistence type="inferred from homology"/>
<feature type="region of interest" description="Disordered" evidence="4">
    <location>
        <begin position="212"/>
        <end position="238"/>
    </location>
</feature>
<dbReference type="EMBL" id="OV121136">
    <property type="protein sequence ID" value="CAH0556952.1"/>
    <property type="molecule type" value="Genomic_DNA"/>
</dbReference>
<sequence length="251" mass="28303">MLKMLSDTRWSCRAEATKAIVDGYSEIKEALTSIRSKKRSRELKQRIFWSHFTLQTKSCRTRRCLLMSDFIPVIDQLCVSLTERLHAYDDVRSKFGFLNHLEEMYAANLYAAADELSVIQMTGFRSLGDEEEVEFECQVSDKGLEATKVTGPQSTDCRGSHRRPASKKRFRKIRCYNCGEFANHIAAKCTMGPQPKRCHNCKSSDHLIADCPTRTERTSKSETTEGTENGAGTTPDTTAICEAAPQAKPNE</sequence>
<gene>
    <name evidence="6" type="ORF">MELIAE_LOCUS7774</name>
</gene>
<name>A0A9P0B7V9_BRAAE</name>
<protein>
    <recommendedName>
        <fullName evidence="5">CCHC-type domain-containing protein</fullName>
    </recommendedName>
</protein>
<dbReference type="Pfam" id="PF00313">
    <property type="entry name" value="CSD"/>
    <property type="match status" value="1"/>
</dbReference>
<dbReference type="GO" id="GO:0003729">
    <property type="term" value="F:mRNA binding"/>
    <property type="evidence" value="ECO:0007669"/>
    <property type="project" value="TreeGrafter"/>
</dbReference>
<evidence type="ECO:0000256" key="3">
    <source>
        <dbReference type="ARBA" id="ARBA00022490"/>
    </source>
</evidence>
<evidence type="ECO:0000256" key="1">
    <source>
        <dbReference type="ARBA" id="ARBA00004496"/>
    </source>
</evidence>
<comment type="subcellular location">
    <subcellularLocation>
        <location evidence="1">Cytoplasm</location>
    </subcellularLocation>
</comment>
<dbReference type="PANTHER" id="PTHR46109">
    <property type="entry name" value="PROTEIN LIN-28"/>
    <property type="match status" value="1"/>
</dbReference>
<evidence type="ECO:0000256" key="2">
    <source>
        <dbReference type="ARBA" id="ARBA00008840"/>
    </source>
</evidence>
<dbReference type="InterPro" id="IPR036875">
    <property type="entry name" value="Znf_CCHC_sf"/>
</dbReference>
<dbReference type="AlphaFoldDB" id="A0A9P0B7V9"/>
<comment type="similarity">
    <text evidence="2">Belongs to the lin-28 family.</text>
</comment>
<feature type="compositionally biased region" description="Low complexity" evidence="4">
    <location>
        <begin position="224"/>
        <end position="234"/>
    </location>
</feature>
<dbReference type="Gene3D" id="2.40.50.140">
    <property type="entry name" value="Nucleic acid-binding proteins"/>
    <property type="match status" value="1"/>
</dbReference>
<feature type="domain" description="CCHC-type" evidence="5">
    <location>
        <begin position="197"/>
        <end position="213"/>
    </location>
</feature>
<evidence type="ECO:0000313" key="7">
    <source>
        <dbReference type="Proteomes" id="UP001154078"/>
    </source>
</evidence>
<dbReference type="GO" id="GO:0005634">
    <property type="term" value="C:nucleus"/>
    <property type="evidence" value="ECO:0007669"/>
    <property type="project" value="TreeGrafter"/>
</dbReference>
<accession>A0A9P0B7V9</accession>
<keyword evidence="7" id="KW-1185">Reference proteome</keyword>
<dbReference type="Proteomes" id="UP001154078">
    <property type="component" value="Chromosome 5"/>
</dbReference>
<dbReference type="OrthoDB" id="422005at2759"/>
<evidence type="ECO:0000259" key="5">
    <source>
        <dbReference type="SMART" id="SM00343"/>
    </source>
</evidence>
<reference evidence="6" key="1">
    <citation type="submission" date="2021-12" db="EMBL/GenBank/DDBJ databases">
        <authorList>
            <person name="King R."/>
        </authorList>
    </citation>
    <scope>NUCLEOTIDE SEQUENCE</scope>
</reference>
<dbReference type="Pfam" id="PF00098">
    <property type="entry name" value="zf-CCHC"/>
    <property type="match status" value="1"/>
</dbReference>
<feature type="compositionally biased region" description="Basic and acidic residues" evidence="4">
    <location>
        <begin position="212"/>
        <end position="223"/>
    </location>
</feature>
<dbReference type="GO" id="GO:0008270">
    <property type="term" value="F:zinc ion binding"/>
    <property type="evidence" value="ECO:0007669"/>
    <property type="project" value="InterPro"/>
</dbReference>
<feature type="domain" description="CCHC-type" evidence="5">
    <location>
        <begin position="174"/>
        <end position="191"/>
    </location>
</feature>
<dbReference type="PANTHER" id="PTHR46109:SF1">
    <property type="entry name" value="PROTEIN LIN-28 HOMOLOG"/>
    <property type="match status" value="1"/>
</dbReference>
<dbReference type="InterPro" id="IPR051373">
    <property type="entry name" value="Lin-28_RNA-binding"/>
</dbReference>
<dbReference type="SUPFAM" id="SSF57756">
    <property type="entry name" value="Retrovirus zinc finger-like domains"/>
    <property type="match status" value="1"/>
</dbReference>
<dbReference type="InterPro" id="IPR001878">
    <property type="entry name" value="Znf_CCHC"/>
</dbReference>
<organism evidence="6 7">
    <name type="scientific">Brassicogethes aeneus</name>
    <name type="common">Rape pollen beetle</name>
    <name type="synonym">Meligethes aeneus</name>
    <dbReference type="NCBI Taxonomy" id="1431903"/>
    <lineage>
        <taxon>Eukaryota</taxon>
        <taxon>Metazoa</taxon>
        <taxon>Ecdysozoa</taxon>
        <taxon>Arthropoda</taxon>
        <taxon>Hexapoda</taxon>
        <taxon>Insecta</taxon>
        <taxon>Pterygota</taxon>
        <taxon>Neoptera</taxon>
        <taxon>Endopterygota</taxon>
        <taxon>Coleoptera</taxon>
        <taxon>Polyphaga</taxon>
        <taxon>Cucujiformia</taxon>
        <taxon>Nitidulidae</taxon>
        <taxon>Meligethinae</taxon>
        <taxon>Brassicogethes</taxon>
    </lineage>
</organism>
<dbReference type="SMART" id="SM00343">
    <property type="entry name" value="ZnF_C2HC"/>
    <property type="match status" value="2"/>
</dbReference>